<evidence type="ECO:0000259" key="3">
    <source>
        <dbReference type="Pfam" id="PF03358"/>
    </source>
</evidence>
<dbReference type="PANTHER" id="PTHR43278">
    <property type="entry name" value="NAD(P)H-DEPENDENT FMN-CONTAINING OXIDOREDUCTASE YWQN-RELATED"/>
    <property type="match status" value="1"/>
</dbReference>
<dbReference type="Pfam" id="PF03358">
    <property type="entry name" value="FMN_red"/>
    <property type="match status" value="1"/>
</dbReference>
<keyword evidence="2" id="KW-0288">FMN</keyword>
<evidence type="ECO:0000313" key="4">
    <source>
        <dbReference type="EMBL" id="TDP57649.1"/>
    </source>
</evidence>
<reference evidence="4 5" key="1">
    <citation type="submission" date="2019-03" db="EMBL/GenBank/DDBJ databases">
        <title>Genomic Encyclopedia of Type Strains, Phase IV (KMG-IV): sequencing the most valuable type-strain genomes for metagenomic binning, comparative biology and taxonomic classification.</title>
        <authorList>
            <person name="Goeker M."/>
        </authorList>
    </citation>
    <scope>NUCLEOTIDE SEQUENCE [LARGE SCALE GENOMIC DNA]</scope>
    <source>
        <strain evidence="4 5">DSM 28287</strain>
    </source>
</reference>
<keyword evidence="1" id="KW-0285">Flavoprotein</keyword>
<name>A0A4R6Q902_9FIRM</name>
<dbReference type="OrthoDB" id="1705236at2"/>
<keyword evidence="5" id="KW-1185">Reference proteome</keyword>
<dbReference type="GO" id="GO:0016491">
    <property type="term" value="F:oxidoreductase activity"/>
    <property type="evidence" value="ECO:0007669"/>
    <property type="project" value="InterPro"/>
</dbReference>
<protein>
    <submittedName>
        <fullName evidence="4">NADPH-dependent FMN reductase</fullName>
    </submittedName>
</protein>
<dbReference type="EMBL" id="SNXO01000011">
    <property type="protein sequence ID" value="TDP57649.1"/>
    <property type="molecule type" value="Genomic_DNA"/>
</dbReference>
<feature type="domain" description="NADPH-dependent FMN reductase-like" evidence="3">
    <location>
        <begin position="170"/>
        <end position="323"/>
    </location>
</feature>
<evidence type="ECO:0000313" key="5">
    <source>
        <dbReference type="Proteomes" id="UP000295500"/>
    </source>
</evidence>
<dbReference type="RefSeq" id="WP_133528167.1">
    <property type="nucleotide sequence ID" value="NZ_SNXO01000011.1"/>
</dbReference>
<comment type="caution">
    <text evidence="4">The sequence shown here is derived from an EMBL/GenBank/DDBJ whole genome shotgun (WGS) entry which is preliminary data.</text>
</comment>
<dbReference type="Proteomes" id="UP000295500">
    <property type="component" value="Unassembled WGS sequence"/>
</dbReference>
<dbReference type="AlphaFoldDB" id="A0A4R6Q902"/>
<organism evidence="4 5">
    <name type="scientific">Aminicella lysinilytica</name>
    <dbReference type="NCBI Taxonomy" id="433323"/>
    <lineage>
        <taxon>Bacteria</taxon>
        <taxon>Bacillati</taxon>
        <taxon>Bacillota</taxon>
        <taxon>Clostridia</taxon>
        <taxon>Peptostreptococcales</taxon>
        <taxon>Anaerovoracaceae</taxon>
        <taxon>Aminicella</taxon>
    </lineage>
</organism>
<dbReference type="InterPro" id="IPR029039">
    <property type="entry name" value="Flavoprotein-like_sf"/>
</dbReference>
<gene>
    <name evidence="4" type="ORF">EV211_11117</name>
</gene>
<evidence type="ECO:0000256" key="1">
    <source>
        <dbReference type="ARBA" id="ARBA00022630"/>
    </source>
</evidence>
<dbReference type="InterPro" id="IPR051796">
    <property type="entry name" value="ISF_SsuE-like"/>
</dbReference>
<accession>A0A4R6Q902</accession>
<dbReference type="InterPro" id="IPR005025">
    <property type="entry name" value="FMN_Rdtase-like_dom"/>
</dbReference>
<proteinExistence type="predicted"/>
<dbReference type="SUPFAM" id="SSF52218">
    <property type="entry name" value="Flavoproteins"/>
    <property type="match status" value="1"/>
</dbReference>
<sequence>MLTLVKLGWNNRTDTERIDRILAKALVDTKYKVIKGASGFSYAMESGEMSDRIVFVMAMPENGFCPESQELMGFLMDHPNCLEGVIGGVIIDGHSELFTKSIARKLIFSANGAGCTFPGRPLVEATGSLYNFNVISKVRGISNLEAYESGVGDLISKVMEFSPVAVTDPDILVLHASSRSASNSLLLWEMINKTIGDRARVTEISLRNGTVVDCRGCSYETCSYFGEKGDCIYGGVMVDKVYPAIIKCNVLVLVCPNYNDAVSANITAFFNRLTALFRTNDFSAKKVYALVVSGYSGCDIVAEQIIGAMNCNKNFILPPRFALLETANDPESILQCENIGRRAEGMAERILK</sequence>
<dbReference type="Gene3D" id="3.40.50.360">
    <property type="match status" value="1"/>
</dbReference>
<evidence type="ECO:0000256" key="2">
    <source>
        <dbReference type="ARBA" id="ARBA00022643"/>
    </source>
</evidence>
<dbReference type="PANTHER" id="PTHR43278:SF2">
    <property type="entry name" value="IRON-SULFUR FLAVOPROTEIN"/>
    <property type="match status" value="1"/>
</dbReference>